<keyword evidence="2" id="KW-1185">Reference proteome</keyword>
<gene>
    <name evidence="1" type="ORF">HHL28_10090</name>
</gene>
<evidence type="ECO:0000313" key="2">
    <source>
        <dbReference type="Proteomes" id="UP000501891"/>
    </source>
</evidence>
<dbReference type="EMBL" id="CP051775">
    <property type="protein sequence ID" value="QJE73396.1"/>
    <property type="molecule type" value="Genomic_DNA"/>
</dbReference>
<evidence type="ECO:0000313" key="1">
    <source>
        <dbReference type="EMBL" id="QJE73396.1"/>
    </source>
</evidence>
<protein>
    <submittedName>
        <fullName evidence="1">DUF2948 family protein</fullName>
    </submittedName>
</protein>
<accession>A0A858R8Q7</accession>
<name>A0A858R8Q7_9PROT</name>
<dbReference type="Proteomes" id="UP000501891">
    <property type="component" value="Chromosome"/>
</dbReference>
<dbReference type="Pfam" id="PF11164">
    <property type="entry name" value="DUF2948"/>
    <property type="match status" value="1"/>
</dbReference>
<dbReference type="InterPro" id="IPR021335">
    <property type="entry name" value="DUF2948"/>
</dbReference>
<proteinExistence type="predicted"/>
<sequence>MATGLKLRAQDADDLKVVSAMMQDAIIPICDVGYLPDEQAFVLVANRFKWECAERNGAKAATGPTPDEDCGFERTNCAIRFHNITRASYRNLDLRDRTQMLSLLSIEPGEGAVLLHFSGGHCVRLETAALDVRLEDIGEPWPTGARPCHDGQAATA</sequence>
<reference evidence="1" key="1">
    <citation type="submission" date="2020-04" db="EMBL/GenBank/DDBJ databases">
        <title>A desert anoxygenic phototrophic bacterium fixes CO2 using RubisCO under aerobic conditions.</title>
        <authorList>
            <person name="Tang K."/>
        </authorList>
    </citation>
    <scope>NUCLEOTIDE SEQUENCE [LARGE SCALE GENOMIC DNA]</scope>
    <source>
        <strain evidence="1">MIMtkB3</strain>
    </source>
</reference>
<dbReference type="KEGG" id="acru:HHL28_10090"/>
<dbReference type="AlphaFoldDB" id="A0A858R8Q7"/>
<organism evidence="1 2">
    <name type="scientific">Aerophototrophica crusticola</name>
    <dbReference type="NCBI Taxonomy" id="1709002"/>
    <lineage>
        <taxon>Bacteria</taxon>
        <taxon>Pseudomonadati</taxon>
        <taxon>Pseudomonadota</taxon>
        <taxon>Alphaproteobacteria</taxon>
        <taxon>Rhodospirillales</taxon>
        <taxon>Rhodospirillaceae</taxon>
        <taxon>Aerophototrophica</taxon>
    </lineage>
</organism>